<dbReference type="InterPro" id="IPR039537">
    <property type="entry name" value="Retrotran_Ty1/copia-like"/>
</dbReference>
<dbReference type="PROSITE" id="PS50994">
    <property type="entry name" value="INTEGRASE"/>
    <property type="match status" value="1"/>
</dbReference>
<protein>
    <submittedName>
        <fullName evidence="4">Retrovirus-related Pol polyprotein from transposon TNT 1-94</fullName>
    </submittedName>
</protein>
<keyword evidence="2" id="KW-0378">Hydrolase</keyword>
<evidence type="ECO:0000256" key="2">
    <source>
        <dbReference type="ARBA" id="ARBA00022801"/>
    </source>
</evidence>
<dbReference type="GO" id="GO:0046872">
    <property type="term" value="F:metal ion binding"/>
    <property type="evidence" value="ECO:0007669"/>
    <property type="project" value="UniProtKB-KW"/>
</dbReference>
<dbReference type="SUPFAM" id="SSF53098">
    <property type="entry name" value="Ribonuclease H-like"/>
    <property type="match status" value="1"/>
</dbReference>
<evidence type="ECO:0000313" key="4">
    <source>
        <dbReference type="EMBL" id="RVW77645.1"/>
    </source>
</evidence>
<dbReference type="Proteomes" id="UP000288805">
    <property type="component" value="Unassembled WGS sequence"/>
</dbReference>
<accession>A0A438GZI3</accession>
<dbReference type="AlphaFoldDB" id="A0A438GZI3"/>
<keyword evidence="1" id="KW-0479">Metal-binding</keyword>
<dbReference type="GO" id="GO:0016787">
    <property type="term" value="F:hydrolase activity"/>
    <property type="evidence" value="ECO:0007669"/>
    <property type="project" value="UniProtKB-KW"/>
</dbReference>
<dbReference type="EMBL" id="QGNW01000310">
    <property type="protein sequence ID" value="RVW77645.1"/>
    <property type="molecule type" value="Genomic_DNA"/>
</dbReference>
<reference evidence="4 5" key="1">
    <citation type="journal article" date="2018" name="PLoS Genet.">
        <title>Population sequencing reveals clonal diversity and ancestral inbreeding in the grapevine cultivar Chardonnay.</title>
        <authorList>
            <person name="Roach M.J."/>
            <person name="Johnson D.L."/>
            <person name="Bohlmann J."/>
            <person name="van Vuuren H.J."/>
            <person name="Jones S.J."/>
            <person name="Pretorius I.S."/>
            <person name="Schmidt S.A."/>
            <person name="Borneman A.R."/>
        </authorList>
    </citation>
    <scope>NUCLEOTIDE SEQUENCE [LARGE SCALE GENOMIC DNA]</scope>
    <source>
        <strain evidence="5">cv. Chardonnay</strain>
        <tissue evidence="4">Leaf</tissue>
    </source>
</reference>
<name>A0A438GZI3_VITVI</name>
<proteinExistence type="predicted"/>
<dbReference type="PANTHER" id="PTHR42648">
    <property type="entry name" value="TRANSPOSASE, PUTATIVE-RELATED"/>
    <property type="match status" value="1"/>
</dbReference>
<dbReference type="InterPro" id="IPR013103">
    <property type="entry name" value="RVT_2"/>
</dbReference>
<organism evidence="4 5">
    <name type="scientific">Vitis vinifera</name>
    <name type="common">Grape</name>
    <dbReference type="NCBI Taxonomy" id="29760"/>
    <lineage>
        <taxon>Eukaryota</taxon>
        <taxon>Viridiplantae</taxon>
        <taxon>Streptophyta</taxon>
        <taxon>Embryophyta</taxon>
        <taxon>Tracheophyta</taxon>
        <taxon>Spermatophyta</taxon>
        <taxon>Magnoliopsida</taxon>
        <taxon>eudicotyledons</taxon>
        <taxon>Gunneridae</taxon>
        <taxon>Pentapetalae</taxon>
        <taxon>rosids</taxon>
        <taxon>Vitales</taxon>
        <taxon>Vitaceae</taxon>
        <taxon>Viteae</taxon>
        <taxon>Vitis</taxon>
    </lineage>
</organism>
<feature type="domain" description="Integrase catalytic" evidence="3">
    <location>
        <begin position="1"/>
        <end position="67"/>
    </location>
</feature>
<comment type="caution">
    <text evidence="4">The sequence shown here is derived from an EMBL/GenBank/DDBJ whole genome shotgun (WGS) entry which is preliminary data.</text>
</comment>
<evidence type="ECO:0000313" key="5">
    <source>
        <dbReference type="Proteomes" id="UP000288805"/>
    </source>
</evidence>
<evidence type="ECO:0000259" key="3">
    <source>
        <dbReference type="PROSITE" id="PS50994"/>
    </source>
</evidence>
<dbReference type="Pfam" id="PF07727">
    <property type="entry name" value="RVT_2"/>
    <property type="match status" value="1"/>
</dbReference>
<gene>
    <name evidence="4" type="primary">POLX_311</name>
    <name evidence="4" type="ORF">CK203_043017</name>
</gene>
<sequence>MPGTPQQNGVAERRNRTLMDMVRNMLSNSSLPISLWMEALKTAVYLLNRVPTKTVPKTPFELWTGRKPSLRHLHVWGCPAEARIYNPHEKKLDFKTISGYFIGYPMKSKGSLRPNATQKAISNDIKARLVAKGFTQKGGIDYKETFSPVSKKDSLRIIMALVAHFDLELHQMDVKNVFLNGSLEKKGLYGST</sequence>
<dbReference type="InterPro" id="IPR036397">
    <property type="entry name" value="RNaseH_sf"/>
</dbReference>
<evidence type="ECO:0000256" key="1">
    <source>
        <dbReference type="ARBA" id="ARBA00022723"/>
    </source>
</evidence>
<dbReference type="Gene3D" id="3.30.420.10">
    <property type="entry name" value="Ribonuclease H-like superfamily/Ribonuclease H"/>
    <property type="match status" value="1"/>
</dbReference>
<dbReference type="InterPro" id="IPR001584">
    <property type="entry name" value="Integrase_cat-core"/>
</dbReference>
<dbReference type="GO" id="GO:0003676">
    <property type="term" value="F:nucleic acid binding"/>
    <property type="evidence" value="ECO:0007669"/>
    <property type="project" value="InterPro"/>
</dbReference>
<dbReference type="InterPro" id="IPR012337">
    <property type="entry name" value="RNaseH-like_sf"/>
</dbReference>
<dbReference type="GO" id="GO:0015074">
    <property type="term" value="P:DNA integration"/>
    <property type="evidence" value="ECO:0007669"/>
    <property type="project" value="InterPro"/>
</dbReference>
<dbReference type="PANTHER" id="PTHR42648:SF28">
    <property type="entry name" value="TRANSPOSON-ENCODED PROTEIN WITH RIBONUCLEASE H-LIKE AND RETROVIRUS ZINC FINGER-LIKE DOMAINS"/>
    <property type="match status" value="1"/>
</dbReference>